<dbReference type="SUPFAM" id="SSF51011">
    <property type="entry name" value="Glycosyl hydrolase domain"/>
    <property type="match status" value="1"/>
</dbReference>
<reference evidence="6" key="1">
    <citation type="journal article" date="2021" name="PeerJ">
        <title>Extensive microbial diversity within the chicken gut microbiome revealed by metagenomics and culture.</title>
        <authorList>
            <person name="Gilroy R."/>
            <person name="Ravi A."/>
            <person name="Getino M."/>
            <person name="Pursley I."/>
            <person name="Horton D.L."/>
            <person name="Alikhan N.F."/>
            <person name="Baker D."/>
            <person name="Gharbi K."/>
            <person name="Hall N."/>
            <person name="Watson M."/>
            <person name="Adriaenssens E.M."/>
            <person name="Foster-Nyarko E."/>
            <person name="Jarju S."/>
            <person name="Secka A."/>
            <person name="Antonio M."/>
            <person name="Oren A."/>
            <person name="Chaudhuri R.R."/>
            <person name="La Ragione R."/>
            <person name="Hildebrand F."/>
            <person name="Pallen M.J."/>
        </authorList>
    </citation>
    <scope>NUCLEOTIDE SEQUENCE</scope>
    <source>
        <strain evidence="6">ChiSjej1B19-5720</strain>
    </source>
</reference>
<comment type="similarity">
    <text evidence="1">Belongs to the glycosyl hydrolase 13 family.</text>
</comment>
<dbReference type="Gene3D" id="2.60.40.1180">
    <property type="entry name" value="Golgi alpha-mannosidase II"/>
    <property type="match status" value="1"/>
</dbReference>
<dbReference type="GO" id="GO:0005993">
    <property type="term" value="P:trehalose catabolic process"/>
    <property type="evidence" value="ECO:0007669"/>
    <property type="project" value="InterPro"/>
</dbReference>
<dbReference type="Proteomes" id="UP000823842">
    <property type="component" value="Unassembled WGS sequence"/>
</dbReference>
<dbReference type="SUPFAM" id="SSF51445">
    <property type="entry name" value="(Trans)glycosidases"/>
    <property type="match status" value="1"/>
</dbReference>
<dbReference type="Gene3D" id="3.20.20.80">
    <property type="entry name" value="Glycosidases"/>
    <property type="match status" value="1"/>
</dbReference>
<dbReference type="AlphaFoldDB" id="A0A9D2RVY3"/>
<keyword evidence="2 6" id="KW-0378">Hydrolase</keyword>
<accession>A0A9D2RVY3</accession>
<sequence length="546" mass="63941">MGNFKDKVVYQIYPKSYYDANGDGMGDIRGIIEKLDYLKWLGINDIWITPVFVSPQNDNGYDVADYKKVDPLYGDMEDLEELILSAKEKGIGIMLDMVFNHTSTEHEWFKRALQGEKEYMDYYIFKDGEPDQPPTNWESKFGGNAWEYVPSLKKWYLHLFDRTQADLNWENPKVRRELKDVILFWKEKGVTGFRFDVVNLISKPEKYENDQEGDGRRFYTDGPHVHEYLKELVEDTGIADMITVGEMSSTSLENCIRYTDPEEKELSMCFNFHHLKVDYKDGNKWELQKPDFKALNALFKKWQEGMEQANGWNAVFWCNHDQPRIVSRFGNDKEYWKQSAKMLGTAIHMLRGTPYVYQGEELGMTNAGFTHIEQYKDVESKNYYEILLKQGKTSKEALSVLRERSRDNGRTPMQWNGEEHAGFSKAEPWIGIPDNYTWINVEAEKEDSDSILNYYRKLISLRKELPVIQDGSVEFISHENPNVFAYRRSLGEEELLVFCNLGEEEIEIDGIKTEDYERIIGNYQGIAVQENGFMLRLYETVVLKKM</sequence>
<dbReference type="FunFam" id="3.90.400.10:FF:000002">
    <property type="entry name" value="Sucrose isomerase"/>
    <property type="match status" value="1"/>
</dbReference>
<dbReference type="EMBL" id="DWYZ01000099">
    <property type="protein sequence ID" value="HJB28156.1"/>
    <property type="molecule type" value="Genomic_DNA"/>
</dbReference>
<dbReference type="NCBIfam" id="TIGR02403">
    <property type="entry name" value="trehalose_treC"/>
    <property type="match status" value="1"/>
</dbReference>
<dbReference type="EC" id="3.2.1.93" evidence="4"/>
<comment type="caution">
    <text evidence="6">The sequence shown here is derived from an EMBL/GenBank/DDBJ whole genome shotgun (WGS) entry which is preliminary data.</text>
</comment>
<dbReference type="InterPro" id="IPR013780">
    <property type="entry name" value="Glyco_hydro_b"/>
</dbReference>
<dbReference type="Gene3D" id="3.90.400.10">
    <property type="entry name" value="Oligo-1,6-glucosidase, Domain 2"/>
    <property type="match status" value="1"/>
</dbReference>
<dbReference type="PANTHER" id="PTHR10357">
    <property type="entry name" value="ALPHA-AMYLASE FAMILY MEMBER"/>
    <property type="match status" value="1"/>
</dbReference>
<feature type="domain" description="Glycosyl hydrolase family 13 catalytic" evidence="5">
    <location>
        <begin position="11"/>
        <end position="410"/>
    </location>
</feature>
<dbReference type="Pfam" id="PF00128">
    <property type="entry name" value="Alpha-amylase"/>
    <property type="match status" value="1"/>
</dbReference>
<name>A0A9D2RVY3_9FIRM</name>
<dbReference type="InterPro" id="IPR012769">
    <property type="entry name" value="Trehalose_TreC"/>
</dbReference>
<dbReference type="InterPro" id="IPR017853">
    <property type="entry name" value="GH"/>
</dbReference>
<dbReference type="NCBIfam" id="NF008183">
    <property type="entry name" value="PRK10933.1"/>
    <property type="match status" value="1"/>
</dbReference>
<evidence type="ECO:0000256" key="2">
    <source>
        <dbReference type="ARBA" id="ARBA00022801"/>
    </source>
</evidence>
<dbReference type="GO" id="GO:0005737">
    <property type="term" value="C:cytoplasm"/>
    <property type="evidence" value="ECO:0007669"/>
    <property type="project" value="UniProtKB-UniRule"/>
</dbReference>
<organism evidence="6 7">
    <name type="scientific">Candidatus Blautia faecavium</name>
    <dbReference type="NCBI Taxonomy" id="2838487"/>
    <lineage>
        <taxon>Bacteria</taxon>
        <taxon>Bacillati</taxon>
        <taxon>Bacillota</taxon>
        <taxon>Clostridia</taxon>
        <taxon>Lachnospirales</taxon>
        <taxon>Lachnospiraceae</taxon>
        <taxon>Blautia</taxon>
    </lineage>
</organism>
<dbReference type="FunFam" id="3.20.20.80:FF:000014">
    <property type="entry name" value="Alpha,alpha-phosphotrehalase"/>
    <property type="match status" value="1"/>
</dbReference>
<dbReference type="SMART" id="SM00642">
    <property type="entry name" value="Aamy"/>
    <property type="match status" value="1"/>
</dbReference>
<evidence type="ECO:0000256" key="1">
    <source>
        <dbReference type="ARBA" id="ARBA00008061"/>
    </source>
</evidence>
<dbReference type="GO" id="GO:0004556">
    <property type="term" value="F:alpha-amylase activity"/>
    <property type="evidence" value="ECO:0007669"/>
    <property type="project" value="TreeGrafter"/>
</dbReference>
<evidence type="ECO:0000259" key="5">
    <source>
        <dbReference type="SMART" id="SM00642"/>
    </source>
</evidence>
<evidence type="ECO:0000256" key="4">
    <source>
        <dbReference type="NCBIfam" id="TIGR02403"/>
    </source>
</evidence>
<dbReference type="CDD" id="cd11333">
    <property type="entry name" value="AmyAc_SI_OligoGlu_DGase"/>
    <property type="match status" value="1"/>
</dbReference>
<dbReference type="PANTHER" id="PTHR10357:SF217">
    <property type="entry name" value="TREHALOSE-6-PHOSPHATE HYDROLASE"/>
    <property type="match status" value="1"/>
</dbReference>
<evidence type="ECO:0000313" key="6">
    <source>
        <dbReference type="EMBL" id="HJB28156.1"/>
    </source>
</evidence>
<dbReference type="InterPro" id="IPR045857">
    <property type="entry name" value="O16G_dom_2"/>
</dbReference>
<protein>
    <recommendedName>
        <fullName evidence="4">Alpha,alpha-phosphotrehalase</fullName>
        <ecNumber evidence="4">3.2.1.93</ecNumber>
    </recommendedName>
</protein>
<proteinExistence type="inferred from homology"/>
<gene>
    <name evidence="6" type="primary">treC</name>
    <name evidence="6" type="ORF">IAA06_05095</name>
</gene>
<keyword evidence="3 6" id="KW-0326">Glycosidase</keyword>
<dbReference type="InterPro" id="IPR006047">
    <property type="entry name" value="GH13_cat_dom"/>
</dbReference>
<evidence type="ECO:0000256" key="3">
    <source>
        <dbReference type="ARBA" id="ARBA00023295"/>
    </source>
</evidence>
<reference evidence="6" key="2">
    <citation type="submission" date="2021-04" db="EMBL/GenBank/DDBJ databases">
        <authorList>
            <person name="Gilroy R."/>
        </authorList>
    </citation>
    <scope>NUCLEOTIDE SEQUENCE</scope>
    <source>
        <strain evidence="6">ChiSjej1B19-5720</strain>
    </source>
</reference>
<evidence type="ECO:0000313" key="7">
    <source>
        <dbReference type="Proteomes" id="UP000823842"/>
    </source>
</evidence>
<dbReference type="GO" id="GO:0008788">
    <property type="term" value="F:alpha,alpha-phosphotrehalase activity"/>
    <property type="evidence" value="ECO:0007669"/>
    <property type="project" value="UniProtKB-UniRule"/>
</dbReference>